<evidence type="ECO:0000313" key="4">
    <source>
        <dbReference type="EMBL" id="CAB5006296.1"/>
    </source>
</evidence>
<evidence type="ECO:0000313" key="3">
    <source>
        <dbReference type="EMBL" id="CAB4868345.1"/>
    </source>
</evidence>
<dbReference type="EMBL" id="CAFBLR010000041">
    <property type="protein sequence ID" value="CAB4868345.1"/>
    <property type="molecule type" value="Genomic_DNA"/>
</dbReference>
<evidence type="ECO:0000313" key="5">
    <source>
        <dbReference type="EMBL" id="CAB5067572.1"/>
    </source>
</evidence>
<sequence>MTTIRLARELPLDQVTARCIASEAGLDPSTIPRNFGSMHSLFVAVCRRLGSDAFARHGDGLGSFTAGTALRLFTDPDLALRNRILAWMKGEGMETGVDRDSQAATMLALRTEFQSRLPVSDRAAFLWMHVVILLSEGLAVFGDLHYLTDADRIDAMNLMTKLRDQIPVVESSITWVDPNTPGATG</sequence>
<reference evidence="5" key="1">
    <citation type="submission" date="2020-05" db="EMBL/GenBank/DDBJ databases">
        <authorList>
            <person name="Chiriac C."/>
            <person name="Salcher M."/>
            <person name="Ghai R."/>
            <person name="Kavagutti S V."/>
        </authorList>
    </citation>
    <scope>NUCLEOTIDE SEQUENCE</scope>
</reference>
<evidence type="ECO:0000313" key="1">
    <source>
        <dbReference type="EMBL" id="CAB4711830.1"/>
    </source>
</evidence>
<organism evidence="5">
    <name type="scientific">freshwater metagenome</name>
    <dbReference type="NCBI Taxonomy" id="449393"/>
    <lineage>
        <taxon>unclassified sequences</taxon>
        <taxon>metagenomes</taxon>
        <taxon>ecological metagenomes</taxon>
    </lineage>
</organism>
<name>A0A6J7UQU0_9ZZZZ</name>
<evidence type="ECO:0000313" key="2">
    <source>
        <dbReference type="EMBL" id="CAB4767410.1"/>
    </source>
</evidence>
<dbReference type="Gene3D" id="1.10.357.10">
    <property type="entry name" value="Tetracycline Repressor, domain 2"/>
    <property type="match status" value="1"/>
</dbReference>
<proteinExistence type="predicted"/>
<dbReference type="InterPro" id="IPR009057">
    <property type="entry name" value="Homeodomain-like_sf"/>
</dbReference>
<dbReference type="EMBL" id="CAFBON010000277">
    <property type="protein sequence ID" value="CAB5006296.1"/>
    <property type="molecule type" value="Genomic_DNA"/>
</dbReference>
<dbReference type="EMBL" id="CAFBQP010000105">
    <property type="protein sequence ID" value="CAB5067572.1"/>
    <property type="molecule type" value="Genomic_DNA"/>
</dbReference>
<dbReference type="SUPFAM" id="SSF46689">
    <property type="entry name" value="Homeodomain-like"/>
    <property type="match status" value="1"/>
</dbReference>
<dbReference type="EMBL" id="CAEZYY010000043">
    <property type="protein sequence ID" value="CAB4767410.1"/>
    <property type="molecule type" value="Genomic_DNA"/>
</dbReference>
<gene>
    <name evidence="1" type="ORF">UFOPK2602_01206</name>
    <name evidence="2" type="ORF">UFOPK2806_02204</name>
    <name evidence="3" type="ORF">UFOPK3417_00608</name>
    <name evidence="4" type="ORF">UFOPK3954_02070</name>
    <name evidence="5" type="ORF">UFOPK4306_02115</name>
</gene>
<protein>
    <submittedName>
        <fullName evidence="5">Unannotated protein</fullName>
    </submittedName>
</protein>
<dbReference type="EMBL" id="CAEZXX010000075">
    <property type="protein sequence ID" value="CAB4711830.1"/>
    <property type="molecule type" value="Genomic_DNA"/>
</dbReference>
<dbReference type="AlphaFoldDB" id="A0A6J7UQU0"/>
<accession>A0A6J7UQU0</accession>